<comment type="caution">
    <text evidence="2">The sequence shown here is derived from an EMBL/GenBank/DDBJ whole genome shotgun (WGS) entry which is preliminary data.</text>
</comment>
<dbReference type="EMBL" id="JANVFT010000019">
    <property type="protein sequence ID" value="KAJ4497836.1"/>
    <property type="molecule type" value="Genomic_DNA"/>
</dbReference>
<reference evidence="2" key="1">
    <citation type="submission" date="2022-08" db="EMBL/GenBank/DDBJ databases">
        <title>A Global Phylogenomic Analysis of the Shiitake Genus Lentinula.</title>
        <authorList>
            <consortium name="DOE Joint Genome Institute"/>
            <person name="Sierra-Patev S."/>
            <person name="Min B."/>
            <person name="Naranjo-Ortiz M."/>
            <person name="Looney B."/>
            <person name="Konkel Z."/>
            <person name="Slot J.C."/>
            <person name="Sakamoto Y."/>
            <person name="Steenwyk J.L."/>
            <person name="Rokas A."/>
            <person name="Carro J."/>
            <person name="Camarero S."/>
            <person name="Ferreira P."/>
            <person name="Molpeceres G."/>
            <person name="Ruiz-Duenas F.J."/>
            <person name="Serrano A."/>
            <person name="Henrissat B."/>
            <person name="Drula E."/>
            <person name="Hughes K.W."/>
            <person name="Mata J.L."/>
            <person name="Ishikawa N.K."/>
            <person name="Vargas-Isla R."/>
            <person name="Ushijima S."/>
            <person name="Smith C.A."/>
            <person name="Ahrendt S."/>
            <person name="Andreopoulos W."/>
            <person name="He G."/>
            <person name="Labutti K."/>
            <person name="Lipzen A."/>
            <person name="Ng V."/>
            <person name="Riley R."/>
            <person name="Sandor L."/>
            <person name="Barry K."/>
            <person name="Martinez A.T."/>
            <person name="Xiao Y."/>
            <person name="Gibbons J.G."/>
            <person name="Terashima K."/>
            <person name="Grigoriev I.V."/>
            <person name="Hibbett D.S."/>
        </authorList>
    </citation>
    <scope>NUCLEOTIDE SEQUENCE</scope>
    <source>
        <strain evidence="2">RHP3577 ss4</strain>
    </source>
</reference>
<evidence type="ECO:0000313" key="2">
    <source>
        <dbReference type="EMBL" id="KAJ4497836.1"/>
    </source>
</evidence>
<accession>A0ABQ8VNI4</accession>
<name>A0ABQ8VNI4_9AGAR</name>
<dbReference type="Proteomes" id="UP001150217">
    <property type="component" value="Unassembled WGS sequence"/>
</dbReference>
<evidence type="ECO:0000313" key="3">
    <source>
        <dbReference type="Proteomes" id="UP001150217"/>
    </source>
</evidence>
<keyword evidence="3" id="KW-1185">Reference proteome</keyword>
<proteinExistence type="predicted"/>
<organism evidence="2 3">
    <name type="scientific">Lentinula lateritia</name>
    <dbReference type="NCBI Taxonomy" id="40482"/>
    <lineage>
        <taxon>Eukaryota</taxon>
        <taxon>Fungi</taxon>
        <taxon>Dikarya</taxon>
        <taxon>Basidiomycota</taxon>
        <taxon>Agaricomycotina</taxon>
        <taxon>Agaricomycetes</taxon>
        <taxon>Agaricomycetidae</taxon>
        <taxon>Agaricales</taxon>
        <taxon>Marasmiineae</taxon>
        <taxon>Omphalotaceae</taxon>
        <taxon>Lentinula</taxon>
    </lineage>
</organism>
<keyword evidence="1" id="KW-0472">Membrane</keyword>
<evidence type="ECO:0000256" key="1">
    <source>
        <dbReference type="SAM" id="Phobius"/>
    </source>
</evidence>
<keyword evidence="1" id="KW-1133">Transmembrane helix</keyword>
<feature type="transmembrane region" description="Helical" evidence="1">
    <location>
        <begin position="40"/>
        <end position="62"/>
    </location>
</feature>
<gene>
    <name evidence="2" type="ORF">C8R41DRAFT_821289</name>
</gene>
<sequence>MRRPEEVPCRCSSAYCFSTLKHSLFLANVSTLLFHSRIGSAFYVILGSKILRPVFAVLAVFVHPRALCPS</sequence>
<keyword evidence="1" id="KW-0812">Transmembrane</keyword>
<protein>
    <submittedName>
        <fullName evidence="2">Uncharacterized protein</fullName>
    </submittedName>
</protein>